<dbReference type="EMBL" id="PPEL01000015">
    <property type="protein sequence ID" value="PNV65836.1"/>
    <property type="molecule type" value="Genomic_DNA"/>
</dbReference>
<evidence type="ECO:0000256" key="3">
    <source>
        <dbReference type="ARBA" id="ARBA00023098"/>
    </source>
</evidence>
<evidence type="ECO:0000256" key="5">
    <source>
        <dbReference type="ARBA" id="ARBA00050257"/>
    </source>
</evidence>
<evidence type="ECO:0000256" key="4">
    <source>
        <dbReference type="ARBA" id="ARBA00023221"/>
    </source>
</evidence>
<comment type="catalytic activity">
    <reaction evidence="7">
        <text>7alpha,12alpha-dihydroxy-3-oxo-5beta-cholan-24-oate + NADH + H(+) = isocholate + NAD(+)</text>
        <dbReference type="Rhea" id="RHEA:47512"/>
        <dbReference type="ChEBI" id="CHEBI:15378"/>
        <dbReference type="ChEBI" id="CHEBI:57540"/>
        <dbReference type="ChEBI" id="CHEBI:57945"/>
        <dbReference type="ChEBI" id="CHEBI:87735"/>
        <dbReference type="ChEBI" id="CHEBI:87736"/>
    </reaction>
    <physiologicalReaction direction="left-to-right" evidence="7">
        <dbReference type="Rhea" id="RHEA:47513"/>
    </physiologicalReaction>
</comment>
<evidence type="ECO:0000256" key="9">
    <source>
        <dbReference type="ARBA" id="ARBA00067031"/>
    </source>
</evidence>
<dbReference type="CDD" id="cd05233">
    <property type="entry name" value="SDR_c"/>
    <property type="match status" value="1"/>
</dbReference>
<comment type="catalytic activity">
    <reaction evidence="5">
        <text>12alpha-hydroxy-3-oxo-5beta-cholan-24-oate + NADH + H(+) = isodeoxycholate + NAD(+)</text>
        <dbReference type="Rhea" id="RHEA:47492"/>
        <dbReference type="ChEBI" id="CHEBI:15378"/>
        <dbReference type="ChEBI" id="CHEBI:57540"/>
        <dbReference type="ChEBI" id="CHEBI:57945"/>
        <dbReference type="ChEBI" id="CHEBI:87733"/>
        <dbReference type="ChEBI" id="CHEBI:87734"/>
    </reaction>
    <physiologicalReaction direction="left-to-right" evidence="5">
        <dbReference type="Rhea" id="RHEA:47493"/>
    </physiologicalReaction>
</comment>
<dbReference type="GO" id="GO:0016491">
    <property type="term" value="F:oxidoreductase activity"/>
    <property type="evidence" value="ECO:0007669"/>
    <property type="project" value="UniProtKB-KW"/>
</dbReference>
<dbReference type="Pfam" id="PF13561">
    <property type="entry name" value="adh_short_C2"/>
    <property type="match status" value="1"/>
</dbReference>
<name>A0A2K2U693_9ACTN</name>
<dbReference type="InterPro" id="IPR002347">
    <property type="entry name" value="SDR_fam"/>
</dbReference>
<comment type="caution">
    <text evidence="11">The sequence shown here is derived from an EMBL/GenBank/DDBJ whole genome shotgun (WGS) entry which is preliminary data.</text>
</comment>
<keyword evidence="12" id="KW-1185">Reference proteome</keyword>
<dbReference type="InterPro" id="IPR036291">
    <property type="entry name" value="NAD(P)-bd_dom_sf"/>
</dbReference>
<dbReference type="EC" id="1.1.1.391" evidence="9"/>
<dbReference type="GO" id="GO:0008202">
    <property type="term" value="P:steroid metabolic process"/>
    <property type="evidence" value="ECO:0007669"/>
    <property type="project" value="UniProtKB-KW"/>
</dbReference>
<comment type="catalytic activity">
    <reaction evidence="6">
        <text>3-oxochenodeoxycholate + NADH + H(+) = isochenodeoxycholate + NAD(+)</text>
        <dbReference type="Rhea" id="RHEA:47516"/>
        <dbReference type="ChEBI" id="CHEBI:15378"/>
        <dbReference type="ChEBI" id="CHEBI:57540"/>
        <dbReference type="ChEBI" id="CHEBI:57945"/>
        <dbReference type="ChEBI" id="CHEBI:87730"/>
        <dbReference type="ChEBI" id="CHEBI:87731"/>
    </reaction>
    <physiologicalReaction direction="left-to-right" evidence="6">
        <dbReference type="Rhea" id="RHEA:47517"/>
    </physiologicalReaction>
</comment>
<dbReference type="PRINTS" id="PR00080">
    <property type="entry name" value="SDRFAMILY"/>
</dbReference>
<dbReference type="FunFam" id="3.40.50.720:FF:000084">
    <property type="entry name" value="Short-chain dehydrogenase reductase"/>
    <property type="match status" value="1"/>
</dbReference>
<evidence type="ECO:0000256" key="6">
    <source>
        <dbReference type="ARBA" id="ARBA00050953"/>
    </source>
</evidence>
<evidence type="ECO:0000313" key="11">
    <source>
        <dbReference type="EMBL" id="PNV65836.1"/>
    </source>
</evidence>
<comment type="catalytic activity">
    <reaction evidence="8">
        <text>3-oxo-5beta-cholan-24-oate + NADH + H(+) = isolithocholate + NAD(+)</text>
        <dbReference type="Rhea" id="RHEA:47508"/>
        <dbReference type="ChEBI" id="CHEBI:11867"/>
        <dbReference type="ChEBI" id="CHEBI:15378"/>
        <dbReference type="ChEBI" id="CHEBI:57540"/>
        <dbReference type="ChEBI" id="CHEBI:57945"/>
        <dbReference type="ChEBI" id="CHEBI:87728"/>
        <dbReference type="EC" id="1.1.1.391"/>
    </reaction>
    <physiologicalReaction direction="left-to-right" evidence="8">
        <dbReference type="Rhea" id="RHEA:47509"/>
    </physiologicalReaction>
</comment>
<keyword evidence="3" id="KW-0443">Lipid metabolism</keyword>
<keyword evidence="4" id="KW-0753">Steroid metabolism</keyword>
<gene>
    <name evidence="11" type="ORF">C2L80_04350</name>
</gene>
<dbReference type="PRINTS" id="PR00081">
    <property type="entry name" value="GDHRDH"/>
</dbReference>
<dbReference type="PANTHER" id="PTHR24321:SF8">
    <property type="entry name" value="ESTRADIOL 17-BETA-DEHYDROGENASE 8-RELATED"/>
    <property type="match status" value="1"/>
</dbReference>
<evidence type="ECO:0000256" key="2">
    <source>
        <dbReference type="ARBA" id="ARBA00023002"/>
    </source>
</evidence>
<evidence type="ECO:0000313" key="12">
    <source>
        <dbReference type="Proteomes" id="UP000236488"/>
    </source>
</evidence>
<evidence type="ECO:0000256" key="1">
    <source>
        <dbReference type="ARBA" id="ARBA00006484"/>
    </source>
</evidence>
<comment type="similarity">
    <text evidence="1">Belongs to the short-chain dehydrogenases/reductases (SDR) family.</text>
</comment>
<reference evidence="11 12" key="1">
    <citation type="journal article" date="2018" name="Int. J. Syst. Evol. Microbiol.">
        <title>Rubneribacter badeniensis gen. nov., sp. nov. and Enteroscipio rubneri gen. nov., sp. nov., new members of the Eggerthellaceae isolated from human faeces.</title>
        <authorList>
            <person name="Danylec N."/>
            <person name="Gobl A."/>
            <person name="Stoll D.A."/>
            <person name="Hetzer B."/>
            <person name="Kulling S.E."/>
            <person name="Huch M."/>
        </authorList>
    </citation>
    <scope>NUCLEOTIDE SEQUENCE [LARGE SCALE GENOMIC DNA]</scope>
    <source>
        <strain evidence="11 12">ResAG-85</strain>
    </source>
</reference>
<dbReference type="PANTHER" id="PTHR24321">
    <property type="entry name" value="DEHYDROGENASES, SHORT CHAIN"/>
    <property type="match status" value="1"/>
</dbReference>
<accession>A0A2K2U693</accession>
<evidence type="ECO:0000256" key="10">
    <source>
        <dbReference type="ARBA" id="ARBA00081284"/>
    </source>
</evidence>
<dbReference type="Proteomes" id="UP000236488">
    <property type="component" value="Unassembled WGS sequence"/>
</dbReference>
<dbReference type="AlphaFoldDB" id="A0A2K2U693"/>
<protein>
    <recommendedName>
        <fullName evidence="9">3beta-hydroxycholanate 3-dehydrogenase (NAD(+))</fullName>
        <ecNumber evidence="9">1.1.1.391</ecNumber>
    </recommendedName>
    <alternativeName>
        <fullName evidence="10">NAD-dependent bile acid 3beta-dehydrogenase</fullName>
    </alternativeName>
</protein>
<sequence length="298" mass="31658">MKSKRSEFFDEAVVSGPGQKEFEERVYAEAQAKRWPRVAEGQGKFEGQVAVVTGAAGGQGEMEAKMIAQQGAKVYMVDIEEEGLKRVESAIGADGGEAVAVLMDVADEGMWQKLVEKVLNESGRLDVLVNNAGMCQNGTVLTETRESLNRIMDVDCWGVYNGMHYCAPAIIESGGGAIVNTCSYQGTHFGPGSFIGYAMAKAAVMGMTRAAATDLGTYGIRVNAVNPGLVLSGMTLPRGQNRKGLVEASSMKRYALPEEIASVVVFLASDDSSFINGEFIAADGGATTYLHLATADEK</sequence>
<proteinExistence type="inferred from homology"/>
<organism evidence="11 12">
    <name type="scientific">Rubneribacter badeniensis</name>
    <dbReference type="NCBI Taxonomy" id="2070688"/>
    <lineage>
        <taxon>Bacteria</taxon>
        <taxon>Bacillati</taxon>
        <taxon>Actinomycetota</taxon>
        <taxon>Coriobacteriia</taxon>
        <taxon>Eggerthellales</taxon>
        <taxon>Eggerthellaceae</taxon>
        <taxon>Rubneribacter</taxon>
    </lineage>
</organism>
<dbReference type="SUPFAM" id="SSF51735">
    <property type="entry name" value="NAD(P)-binding Rossmann-fold domains"/>
    <property type="match status" value="1"/>
</dbReference>
<evidence type="ECO:0000256" key="8">
    <source>
        <dbReference type="ARBA" id="ARBA00052953"/>
    </source>
</evidence>
<evidence type="ECO:0000256" key="7">
    <source>
        <dbReference type="ARBA" id="ARBA00052497"/>
    </source>
</evidence>
<keyword evidence="2" id="KW-0560">Oxidoreductase</keyword>
<dbReference type="Gene3D" id="3.40.50.720">
    <property type="entry name" value="NAD(P)-binding Rossmann-like Domain"/>
    <property type="match status" value="1"/>
</dbReference>